<organism evidence="11 12">
    <name type="scientific">Halanaerobacter jeridensis</name>
    <dbReference type="NCBI Taxonomy" id="706427"/>
    <lineage>
        <taxon>Bacteria</taxon>
        <taxon>Bacillati</taxon>
        <taxon>Bacillota</taxon>
        <taxon>Clostridia</taxon>
        <taxon>Halanaerobiales</taxon>
        <taxon>Halobacteroidaceae</taxon>
        <taxon>Halanaerobacter</taxon>
    </lineage>
</organism>
<dbReference type="InterPro" id="IPR035965">
    <property type="entry name" value="PAS-like_dom_sf"/>
</dbReference>
<dbReference type="PROSITE" id="PS50109">
    <property type="entry name" value="HIS_KIN"/>
    <property type="match status" value="1"/>
</dbReference>
<evidence type="ECO:0000259" key="10">
    <source>
        <dbReference type="PROSITE" id="PS50112"/>
    </source>
</evidence>
<dbReference type="InterPro" id="IPR004358">
    <property type="entry name" value="Sig_transdc_His_kin-like_C"/>
</dbReference>
<proteinExistence type="predicted"/>
<dbReference type="AlphaFoldDB" id="A0A939BNN8"/>
<keyword evidence="6" id="KW-0418">Kinase</keyword>
<dbReference type="PANTHER" id="PTHR43065">
    <property type="entry name" value="SENSOR HISTIDINE KINASE"/>
    <property type="match status" value="1"/>
</dbReference>
<dbReference type="EC" id="2.7.13.3" evidence="2"/>
<dbReference type="EMBL" id="JAFBDQ010000002">
    <property type="protein sequence ID" value="MBM7555563.1"/>
    <property type="molecule type" value="Genomic_DNA"/>
</dbReference>
<dbReference type="SUPFAM" id="SSF55785">
    <property type="entry name" value="PYP-like sensor domain (PAS domain)"/>
    <property type="match status" value="2"/>
</dbReference>
<comment type="caution">
    <text evidence="11">The sequence shown here is derived from an EMBL/GenBank/DDBJ whole genome shotgun (WGS) entry which is preliminary data.</text>
</comment>
<dbReference type="InterPro" id="IPR036890">
    <property type="entry name" value="HATPase_C_sf"/>
</dbReference>
<dbReference type="InterPro" id="IPR036097">
    <property type="entry name" value="HisK_dim/P_sf"/>
</dbReference>
<comment type="catalytic activity">
    <reaction evidence="1">
        <text>ATP + protein L-histidine = ADP + protein N-phospho-L-histidine.</text>
        <dbReference type="EC" id="2.7.13.3"/>
    </reaction>
</comment>
<dbReference type="InterPro" id="IPR003594">
    <property type="entry name" value="HATPase_dom"/>
</dbReference>
<dbReference type="GO" id="GO:0006355">
    <property type="term" value="P:regulation of DNA-templated transcription"/>
    <property type="evidence" value="ECO:0007669"/>
    <property type="project" value="InterPro"/>
</dbReference>
<dbReference type="InterPro" id="IPR000014">
    <property type="entry name" value="PAS"/>
</dbReference>
<keyword evidence="4" id="KW-0808">Transferase</keyword>
<dbReference type="InterPro" id="IPR005467">
    <property type="entry name" value="His_kinase_dom"/>
</dbReference>
<keyword evidence="8" id="KW-0902">Two-component regulatory system</keyword>
<sequence>MDDKNKFLHQIVDNPKCLDEILDFIVDAFFIVNHQGQILKVNQNAVDILKYSKKELLKMKLEELEVEHQVLKDFDIPATEESYSVECKLKTATGQIKHFEITVTEVDKLEEEVFLIFAHNITQYKEKEIELKQTCRENKDFVDELRKQKNRINTILQTSMDAFWIMDIEGYILETNEAFRNMFGYSLMEIMNLNININDLDVTRDKVSILEKLQGIRYEGKDRFETKYKCKNGNMKDLEISVTYVETLDEPIFEVFARDISERKKKEKALQRTQKQLVQSEKMAALGRLVAGIAHEINTPIGVGITAASHIADETKSIIDLYNDNNMKREDLENYLKTILDTSDMILKNLDNASELISNFKQVAVDRTDNKKRKFKLKEYLKDVLVSLKPKLKNTKHKVKINGADDLEVDTYPGAISQIITNLTVNSLRHAFEKQEQGVIKIDILEKDKVVELRYSDNGRGMAEEEKEKIFDPFYTTKRGQGGTGLGLNLVYNLVTSTLNGKIECDSKLGEGTTFTILFPKEGN</sequence>
<dbReference type="SMART" id="SM00387">
    <property type="entry name" value="HATPase_c"/>
    <property type="match status" value="1"/>
</dbReference>
<dbReference type="Pfam" id="PF02518">
    <property type="entry name" value="HATPase_c"/>
    <property type="match status" value="1"/>
</dbReference>
<dbReference type="Proteomes" id="UP000774000">
    <property type="component" value="Unassembled WGS sequence"/>
</dbReference>
<feature type="domain" description="Histidine kinase" evidence="9">
    <location>
        <begin position="292"/>
        <end position="523"/>
    </location>
</feature>
<protein>
    <recommendedName>
        <fullName evidence="2">histidine kinase</fullName>
        <ecNumber evidence="2">2.7.13.3</ecNumber>
    </recommendedName>
</protein>
<keyword evidence="3" id="KW-0597">Phosphoprotein</keyword>
<dbReference type="PROSITE" id="PS50112">
    <property type="entry name" value="PAS"/>
    <property type="match status" value="2"/>
</dbReference>
<dbReference type="Gene3D" id="3.30.450.20">
    <property type="entry name" value="PAS domain"/>
    <property type="match status" value="2"/>
</dbReference>
<dbReference type="Gene3D" id="1.10.287.130">
    <property type="match status" value="1"/>
</dbReference>
<evidence type="ECO:0000256" key="3">
    <source>
        <dbReference type="ARBA" id="ARBA00022553"/>
    </source>
</evidence>
<dbReference type="SMART" id="SM00091">
    <property type="entry name" value="PAS"/>
    <property type="match status" value="2"/>
</dbReference>
<evidence type="ECO:0000313" key="11">
    <source>
        <dbReference type="EMBL" id="MBM7555563.1"/>
    </source>
</evidence>
<dbReference type="PRINTS" id="PR00344">
    <property type="entry name" value="BCTRLSENSOR"/>
</dbReference>
<evidence type="ECO:0000256" key="4">
    <source>
        <dbReference type="ARBA" id="ARBA00022679"/>
    </source>
</evidence>
<name>A0A939BNN8_9FIRM</name>
<dbReference type="Pfam" id="PF13426">
    <property type="entry name" value="PAS_9"/>
    <property type="match status" value="1"/>
</dbReference>
<feature type="domain" description="PAS" evidence="10">
    <location>
        <begin position="14"/>
        <end position="57"/>
    </location>
</feature>
<evidence type="ECO:0000259" key="9">
    <source>
        <dbReference type="PROSITE" id="PS50109"/>
    </source>
</evidence>
<gene>
    <name evidence="11" type="ORF">JOC47_000388</name>
</gene>
<evidence type="ECO:0000313" key="12">
    <source>
        <dbReference type="Proteomes" id="UP000774000"/>
    </source>
</evidence>
<dbReference type="Pfam" id="PF00989">
    <property type="entry name" value="PAS"/>
    <property type="match status" value="1"/>
</dbReference>
<evidence type="ECO:0000256" key="6">
    <source>
        <dbReference type="ARBA" id="ARBA00022777"/>
    </source>
</evidence>
<dbReference type="SUPFAM" id="SSF55874">
    <property type="entry name" value="ATPase domain of HSP90 chaperone/DNA topoisomerase II/histidine kinase"/>
    <property type="match status" value="1"/>
</dbReference>
<dbReference type="NCBIfam" id="TIGR00229">
    <property type="entry name" value="sensory_box"/>
    <property type="match status" value="2"/>
</dbReference>
<accession>A0A939BNN8</accession>
<feature type="domain" description="PAS" evidence="10">
    <location>
        <begin position="148"/>
        <end position="220"/>
    </location>
</feature>
<reference evidence="11" key="1">
    <citation type="submission" date="2021-01" db="EMBL/GenBank/DDBJ databases">
        <title>Genomic Encyclopedia of Type Strains, Phase IV (KMG-IV): sequencing the most valuable type-strain genomes for metagenomic binning, comparative biology and taxonomic classification.</title>
        <authorList>
            <person name="Goeker M."/>
        </authorList>
    </citation>
    <scope>NUCLEOTIDE SEQUENCE</scope>
    <source>
        <strain evidence="11">DSM 23230</strain>
    </source>
</reference>
<dbReference type="InterPro" id="IPR013767">
    <property type="entry name" value="PAS_fold"/>
</dbReference>
<dbReference type="GO" id="GO:0000155">
    <property type="term" value="F:phosphorelay sensor kinase activity"/>
    <property type="evidence" value="ECO:0007669"/>
    <property type="project" value="InterPro"/>
</dbReference>
<evidence type="ECO:0000256" key="7">
    <source>
        <dbReference type="ARBA" id="ARBA00022840"/>
    </source>
</evidence>
<evidence type="ECO:0000256" key="1">
    <source>
        <dbReference type="ARBA" id="ARBA00000085"/>
    </source>
</evidence>
<dbReference type="SUPFAM" id="SSF47384">
    <property type="entry name" value="Homodimeric domain of signal transducing histidine kinase"/>
    <property type="match status" value="1"/>
</dbReference>
<keyword evidence="5" id="KW-0547">Nucleotide-binding</keyword>
<evidence type="ECO:0000256" key="2">
    <source>
        <dbReference type="ARBA" id="ARBA00012438"/>
    </source>
</evidence>
<dbReference type="CDD" id="cd00130">
    <property type="entry name" value="PAS"/>
    <property type="match status" value="2"/>
</dbReference>
<keyword evidence="7" id="KW-0067">ATP-binding</keyword>
<keyword evidence="12" id="KW-1185">Reference proteome</keyword>
<dbReference type="PANTHER" id="PTHR43065:SF47">
    <property type="match status" value="1"/>
</dbReference>
<dbReference type="CDD" id="cd00082">
    <property type="entry name" value="HisKA"/>
    <property type="match status" value="1"/>
</dbReference>
<evidence type="ECO:0000256" key="8">
    <source>
        <dbReference type="ARBA" id="ARBA00023012"/>
    </source>
</evidence>
<evidence type="ECO:0000256" key="5">
    <source>
        <dbReference type="ARBA" id="ARBA00022741"/>
    </source>
</evidence>
<dbReference type="CDD" id="cd00075">
    <property type="entry name" value="HATPase"/>
    <property type="match status" value="1"/>
</dbReference>
<dbReference type="Gene3D" id="3.30.565.10">
    <property type="entry name" value="Histidine kinase-like ATPase, C-terminal domain"/>
    <property type="match status" value="1"/>
</dbReference>
<dbReference type="GO" id="GO:0005524">
    <property type="term" value="F:ATP binding"/>
    <property type="evidence" value="ECO:0007669"/>
    <property type="project" value="UniProtKB-KW"/>
</dbReference>
<dbReference type="InterPro" id="IPR003661">
    <property type="entry name" value="HisK_dim/P_dom"/>
</dbReference>